<protein>
    <submittedName>
        <fullName evidence="1">Uncharacterized protein</fullName>
    </submittedName>
</protein>
<evidence type="ECO:0000313" key="2">
    <source>
        <dbReference type="Proteomes" id="UP000299102"/>
    </source>
</evidence>
<sequence>MAADLSGFTLSSTSGTIDLARQWPSGGEEGESGALFYFQKSAVSSANNASWTPDDDGRDTSFVYAEYSRGEGGALRNSCSDKTSCRVMSAAPMFNMRYGTGGNITYKSDLRTLSKALGFGYIKEDSYGATFVSKPPRHNSTNRRGLAVDKNGLGKAELFIYDNAFPRR</sequence>
<evidence type="ECO:0000313" key="1">
    <source>
        <dbReference type="EMBL" id="GBP93518.1"/>
    </source>
</evidence>
<dbReference type="EMBL" id="BGZK01002387">
    <property type="protein sequence ID" value="GBP93518.1"/>
    <property type="molecule type" value="Genomic_DNA"/>
</dbReference>
<organism evidence="1 2">
    <name type="scientific">Eumeta variegata</name>
    <name type="common">Bagworm moth</name>
    <name type="synonym">Eumeta japonica</name>
    <dbReference type="NCBI Taxonomy" id="151549"/>
    <lineage>
        <taxon>Eukaryota</taxon>
        <taxon>Metazoa</taxon>
        <taxon>Ecdysozoa</taxon>
        <taxon>Arthropoda</taxon>
        <taxon>Hexapoda</taxon>
        <taxon>Insecta</taxon>
        <taxon>Pterygota</taxon>
        <taxon>Neoptera</taxon>
        <taxon>Endopterygota</taxon>
        <taxon>Lepidoptera</taxon>
        <taxon>Glossata</taxon>
        <taxon>Ditrysia</taxon>
        <taxon>Tineoidea</taxon>
        <taxon>Psychidae</taxon>
        <taxon>Oiketicinae</taxon>
        <taxon>Eumeta</taxon>
    </lineage>
</organism>
<reference evidence="1 2" key="1">
    <citation type="journal article" date="2019" name="Commun. Biol.">
        <title>The bagworm genome reveals a unique fibroin gene that provides high tensile strength.</title>
        <authorList>
            <person name="Kono N."/>
            <person name="Nakamura H."/>
            <person name="Ohtoshi R."/>
            <person name="Tomita M."/>
            <person name="Numata K."/>
            <person name="Arakawa K."/>
        </authorList>
    </citation>
    <scope>NUCLEOTIDE SEQUENCE [LARGE SCALE GENOMIC DNA]</scope>
</reference>
<comment type="caution">
    <text evidence="1">The sequence shown here is derived from an EMBL/GenBank/DDBJ whole genome shotgun (WGS) entry which is preliminary data.</text>
</comment>
<proteinExistence type="predicted"/>
<name>A0A4C2A0K1_EUMVA</name>
<keyword evidence="2" id="KW-1185">Reference proteome</keyword>
<dbReference type="Proteomes" id="UP000299102">
    <property type="component" value="Unassembled WGS sequence"/>
</dbReference>
<gene>
    <name evidence="1" type="ORF">EVAR_98270_1</name>
</gene>
<dbReference type="AlphaFoldDB" id="A0A4C2A0K1"/>
<accession>A0A4C2A0K1</accession>